<evidence type="ECO:0000256" key="6">
    <source>
        <dbReference type="ARBA" id="ARBA00023136"/>
    </source>
</evidence>
<dbReference type="EMBL" id="SMGJ01000010">
    <property type="protein sequence ID" value="TCK66539.1"/>
    <property type="molecule type" value="Genomic_DNA"/>
</dbReference>
<keyword evidence="6 7" id="KW-0472">Membrane</keyword>
<protein>
    <recommendedName>
        <fullName evidence="7">Anti-sigma-E factor RseA</fullName>
    </recommendedName>
    <alternativeName>
        <fullName evidence="7">Regulator of SigE</fullName>
    </alternativeName>
    <alternativeName>
        <fullName evidence="7">Sigma-E anti-sigma factor RseA</fullName>
    </alternativeName>
    <alternativeName>
        <fullName evidence="7">Sigma-E factor negative regulatory protein</fullName>
    </alternativeName>
</protein>
<evidence type="ECO:0000256" key="8">
    <source>
        <dbReference type="SAM" id="Phobius"/>
    </source>
</evidence>
<dbReference type="Pfam" id="PF03872">
    <property type="entry name" value="RseA_N"/>
    <property type="match status" value="1"/>
</dbReference>
<dbReference type="PANTHER" id="PTHR38104">
    <property type="match status" value="1"/>
</dbReference>
<accession>A0A4R1KR00</accession>
<keyword evidence="4 8" id="KW-0812">Transmembrane</keyword>
<evidence type="ECO:0000256" key="2">
    <source>
        <dbReference type="ARBA" id="ARBA00005837"/>
    </source>
</evidence>
<evidence type="ECO:0000259" key="10">
    <source>
        <dbReference type="Pfam" id="PF03873"/>
    </source>
</evidence>
<dbReference type="Gene3D" id="1.10.10.880">
    <property type="entry name" value="Anti sigma-E protein RseA, N-terminal domain"/>
    <property type="match status" value="1"/>
</dbReference>
<dbReference type="PANTHER" id="PTHR38104:SF1">
    <property type="entry name" value="ANTI-SIGMA-E FACTOR RSEA"/>
    <property type="match status" value="1"/>
</dbReference>
<dbReference type="InterPro" id="IPR052383">
    <property type="entry name" value="Anti-sigma-E_RseA-like"/>
</dbReference>
<evidence type="ECO:0000313" key="11">
    <source>
        <dbReference type="EMBL" id="TCK66539.1"/>
    </source>
</evidence>
<keyword evidence="12" id="KW-1185">Reference proteome</keyword>
<keyword evidence="7" id="KW-0997">Cell inner membrane</keyword>
<proteinExistence type="inferred from homology"/>
<dbReference type="Proteomes" id="UP000295496">
    <property type="component" value="Unassembled WGS sequence"/>
</dbReference>
<feature type="domain" description="Anti sigma-E protein RseA C-terminal" evidence="10">
    <location>
        <begin position="125"/>
        <end position="176"/>
    </location>
</feature>
<evidence type="ECO:0000313" key="12">
    <source>
        <dbReference type="Proteomes" id="UP000295496"/>
    </source>
</evidence>
<comment type="caution">
    <text evidence="11">The sequence shown here is derived from an EMBL/GenBank/DDBJ whole genome shotgun (WGS) entry which is preliminary data.</text>
</comment>
<dbReference type="InterPro" id="IPR036147">
    <property type="entry name" value="Anti-sigma_E_RseA_N_sf"/>
</dbReference>
<evidence type="ECO:0000256" key="7">
    <source>
        <dbReference type="PIRNR" id="PIRNR016938"/>
    </source>
</evidence>
<evidence type="ECO:0000256" key="4">
    <source>
        <dbReference type="ARBA" id="ARBA00022692"/>
    </source>
</evidence>
<name>A0A4R1KR00_9PAST</name>
<sequence length="188" mass="20763">MQKELLSAYMDGEQVSNEFTATLCRDGELQQSWANFHTIRSVIREESAVFLGADFTAKMDALIAAEAPLQMSQPTPDEVETSPFMQKLKAMFVPLTQVAVAAGVCLVAVLGVQTFNASQTEKSADTPVLQTLPFNNGVQQVSYNAPSKDVITNEQIEQKNKRMGAMLQNYELQRRLHADGVNLGQHQK</sequence>
<dbReference type="SUPFAM" id="SSF89069">
    <property type="entry name" value="N-terminal, cytoplasmic domain of anti-sigmaE factor RseA"/>
    <property type="match status" value="1"/>
</dbReference>
<comment type="subunit">
    <text evidence="7">Interacts 1:1 with ECF RNA polymerase sigma-E (RpoE); this inhibits the interaction of sigma-E with the RNA polymerase catalytic core and leads to a decreased expression of sigma-E-regulated genes. Interacts with RseB.</text>
</comment>
<dbReference type="CDD" id="cd16328">
    <property type="entry name" value="RseA_N"/>
    <property type="match status" value="1"/>
</dbReference>
<reference evidence="11 12" key="1">
    <citation type="submission" date="2019-03" db="EMBL/GenBank/DDBJ databases">
        <title>Genomic Encyclopedia of Type Strains, Phase IV (KMG-IV): sequencing the most valuable type-strain genomes for metagenomic binning, comparative biology and taxonomic classification.</title>
        <authorList>
            <person name="Goeker M."/>
        </authorList>
    </citation>
    <scope>NUCLEOTIDE SEQUENCE [LARGE SCALE GENOMIC DNA]</scope>
    <source>
        <strain evidence="11 12">DSM 10053</strain>
    </source>
</reference>
<keyword evidence="3 7" id="KW-1003">Cell membrane</keyword>
<dbReference type="Gene3D" id="1.20.5.3960">
    <property type="match status" value="1"/>
</dbReference>
<keyword evidence="5 8" id="KW-1133">Transmembrane helix</keyword>
<comment type="function">
    <text evidence="7">An anti-sigma factor for extracytoplasmic function (ECF) sigma factor sigma-E (RpoE). ECF sigma factors are held in an inactive form by an anti-sigma factor until released by regulated intramembrane proteolysis (RIP). RIP occurs when an extracytoplasmic signal triggers a concerted proteolytic cascade to transmit information and elicit cellular responses. The membrane-spanning regulatory substrate protein is first cut periplasmically (site-1 protease, S1P, DegS), then within the membrane itself (site-2 protease, S2P, RseP), while cytoplasmic proteases finish degrading the anti-sigma factor, liberating sigma-E.</text>
</comment>
<evidence type="ECO:0000256" key="3">
    <source>
        <dbReference type="ARBA" id="ARBA00022475"/>
    </source>
</evidence>
<organism evidence="11 12">
    <name type="scientific">Lonepinella koalarum</name>
    <dbReference type="NCBI Taxonomy" id="53417"/>
    <lineage>
        <taxon>Bacteria</taxon>
        <taxon>Pseudomonadati</taxon>
        <taxon>Pseudomonadota</taxon>
        <taxon>Gammaproteobacteria</taxon>
        <taxon>Pasteurellales</taxon>
        <taxon>Pasteurellaceae</taxon>
        <taxon>Lonepinella</taxon>
    </lineage>
</organism>
<comment type="similarity">
    <text evidence="2 7">Belongs to the RseA family.</text>
</comment>
<evidence type="ECO:0000256" key="5">
    <source>
        <dbReference type="ARBA" id="ARBA00022989"/>
    </source>
</evidence>
<dbReference type="InterPro" id="IPR026279">
    <property type="entry name" value="RseA"/>
</dbReference>
<feature type="transmembrane region" description="Helical" evidence="8">
    <location>
        <begin position="92"/>
        <end position="112"/>
    </location>
</feature>
<evidence type="ECO:0000259" key="9">
    <source>
        <dbReference type="Pfam" id="PF03872"/>
    </source>
</evidence>
<dbReference type="RefSeq" id="WP_132302829.1">
    <property type="nucleotide sequence ID" value="NZ_CP170642.1"/>
</dbReference>
<feature type="domain" description="Anti sigma-E protein RseA N-terminal" evidence="9">
    <location>
        <begin position="1"/>
        <end position="77"/>
    </location>
</feature>
<dbReference type="Pfam" id="PF03873">
    <property type="entry name" value="RseA_C"/>
    <property type="match status" value="1"/>
</dbReference>
<evidence type="ECO:0000256" key="1">
    <source>
        <dbReference type="ARBA" id="ARBA00004162"/>
    </source>
</evidence>
<comment type="subcellular location">
    <subcellularLocation>
        <location evidence="7">Cell inner membrane</location>
    </subcellularLocation>
    <subcellularLocation>
        <location evidence="1">Cell membrane</location>
        <topology evidence="1">Single-pass membrane protein</topology>
    </subcellularLocation>
</comment>
<dbReference type="InterPro" id="IPR005572">
    <property type="entry name" value="Anti-sigma_E_RseA_N"/>
</dbReference>
<dbReference type="GO" id="GO:0016989">
    <property type="term" value="F:sigma factor antagonist activity"/>
    <property type="evidence" value="ECO:0007669"/>
    <property type="project" value="InterPro"/>
</dbReference>
<dbReference type="AlphaFoldDB" id="A0A4R1KR00"/>
<gene>
    <name evidence="11" type="ORF">EV692_2272</name>
</gene>
<dbReference type="GO" id="GO:0005886">
    <property type="term" value="C:plasma membrane"/>
    <property type="evidence" value="ECO:0007669"/>
    <property type="project" value="UniProtKB-SubCell"/>
</dbReference>
<dbReference type="InterPro" id="IPR005573">
    <property type="entry name" value="Anti-sigma_E_RseA_C"/>
</dbReference>
<dbReference type="PIRSF" id="PIRSF016938">
    <property type="entry name" value="RseA"/>
    <property type="match status" value="1"/>
</dbReference>